<dbReference type="Proteomes" id="UP000028481">
    <property type="component" value="Chromosome"/>
</dbReference>
<evidence type="ECO:0000259" key="3">
    <source>
        <dbReference type="Pfam" id="PF04295"/>
    </source>
</evidence>
<evidence type="ECO:0000256" key="1">
    <source>
        <dbReference type="ARBA" id="ARBA00010986"/>
    </source>
</evidence>
<dbReference type="InterPro" id="IPR052172">
    <property type="entry name" value="UxaA_altronate/galactarate_dh"/>
</dbReference>
<keyword evidence="2" id="KW-0456">Lyase</keyword>
<reference evidence="5 6" key="1">
    <citation type="journal article" date="2015" name="Genome Announc.">
        <title>Genome Sequence of a Sulfate-Reducing Thermophilic Bacterium, Thermodesulfobacterium commune DSM 2178T (Phylum Thermodesulfobacteria).</title>
        <authorList>
            <person name="Bhatnagar S."/>
            <person name="Badger J.H."/>
            <person name="Madupu R."/>
            <person name="Khouri H.M."/>
            <person name="O'Connor E.M."/>
            <person name="Robb F.T."/>
            <person name="Ward N.L."/>
            <person name="Eisen J.A."/>
        </authorList>
    </citation>
    <scope>NUCLEOTIDE SEQUENCE [LARGE SCALE GENOMIC DNA]</scope>
    <source>
        <strain evidence="5 6">DSM 2178</strain>
    </source>
</reference>
<keyword evidence="6" id="KW-1185">Reference proteome</keyword>
<dbReference type="HOGENOM" id="CLU_029189_1_0_0"/>
<dbReference type="EMBL" id="CP008796">
    <property type="protein sequence ID" value="AIH03967.1"/>
    <property type="molecule type" value="Genomic_DNA"/>
</dbReference>
<evidence type="ECO:0000313" key="5">
    <source>
        <dbReference type="EMBL" id="AIH03967.1"/>
    </source>
</evidence>
<dbReference type="PANTHER" id="PTHR30536">
    <property type="entry name" value="ALTRONATE/GALACTARATE DEHYDRATASE"/>
    <property type="match status" value="1"/>
</dbReference>
<dbReference type="PANTHER" id="PTHR30536:SF5">
    <property type="entry name" value="ALTRONATE DEHYDRATASE"/>
    <property type="match status" value="1"/>
</dbReference>
<dbReference type="RefSeq" id="WP_038060323.1">
    <property type="nucleotide sequence ID" value="NZ_CP008796.1"/>
</dbReference>
<feature type="domain" description="D-galactarate/Altronate dehydratase C-terminal" evidence="4">
    <location>
        <begin position="142"/>
        <end position="382"/>
    </location>
</feature>
<protein>
    <submittedName>
        <fullName evidence="5">Carbohydrate hydrolase</fullName>
    </submittedName>
</protein>
<evidence type="ECO:0000259" key="4">
    <source>
        <dbReference type="Pfam" id="PF20629"/>
    </source>
</evidence>
<dbReference type="eggNOG" id="COG2721">
    <property type="taxonomic scope" value="Bacteria"/>
</dbReference>
<dbReference type="PaxDb" id="289377-HL41_03790"/>
<gene>
    <name evidence="5" type="ORF">HL41_03790</name>
</gene>
<proteinExistence type="inferred from homology"/>
<dbReference type="InterPro" id="IPR007392">
    <property type="entry name" value="GD_AH_second"/>
</dbReference>
<accession>A0A075WZ61</accession>
<dbReference type="STRING" id="289377.HL41_03790"/>
<dbReference type="OrthoDB" id="9804574at2"/>
<dbReference type="GO" id="GO:0016829">
    <property type="term" value="F:lyase activity"/>
    <property type="evidence" value="ECO:0007669"/>
    <property type="project" value="UniProtKB-KW"/>
</dbReference>
<dbReference type="AlphaFoldDB" id="A0A075WZ61"/>
<comment type="similarity">
    <text evidence="1">Belongs to the UxaA family.</text>
</comment>
<feature type="domain" description="D-galactarate/Altronate dehydratase second" evidence="3">
    <location>
        <begin position="5"/>
        <end position="132"/>
    </location>
</feature>
<dbReference type="GO" id="GO:0019698">
    <property type="term" value="P:D-galacturonate catabolic process"/>
    <property type="evidence" value="ECO:0007669"/>
    <property type="project" value="TreeGrafter"/>
</dbReference>
<organism evidence="5 6">
    <name type="scientific">Thermodesulfobacterium commune DSM 2178</name>
    <dbReference type="NCBI Taxonomy" id="289377"/>
    <lineage>
        <taxon>Bacteria</taxon>
        <taxon>Pseudomonadati</taxon>
        <taxon>Thermodesulfobacteriota</taxon>
        <taxon>Thermodesulfobacteria</taxon>
        <taxon>Thermodesulfobacteriales</taxon>
        <taxon>Thermodesulfobacteriaceae</taxon>
        <taxon>Thermodesulfobacterium</taxon>
    </lineage>
</organism>
<dbReference type="Pfam" id="PF20629">
    <property type="entry name" value="GD_AH_C"/>
    <property type="match status" value="1"/>
</dbReference>
<sequence length="385" mass="40615">MKFKGYVRPNGEVGVRNHLLIIPTVVCASTVAERIASCVEGAISLANQHGCCQIGADLVLTENVLIGLGKNPNVGAVLVVSLECGGVSAERVVDEIAKTGKPVEYVGIQKSGGSLKAIEKGTRLASKMAQDLAKLDREEVDISNLILSVECGGSDTTSGLASNPVAGYVMDKIIDLGGTGIFSETAEVIGAEHILAKRAVSKEIGERLISVVRRTEEKAKTMGVDMRGGQPTPGNIEGGISTIEEKSLGAIYKGGTKPLQGVLEYGEKPQGKGLYFMDTPGQDIESITGMTAGGSQVVIFTTGRGTPTGSPIAPVIKITGNPETYRNMEDNIDFNCGTIIEGTETIEEAGERLFKLLIEVINGSLTKAEALKHREFGMFKLISTF</sequence>
<dbReference type="KEGG" id="tcm:HL41_03790"/>
<evidence type="ECO:0000256" key="2">
    <source>
        <dbReference type="ARBA" id="ARBA00023239"/>
    </source>
</evidence>
<evidence type="ECO:0000313" key="6">
    <source>
        <dbReference type="Proteomes" id="UP000028481"/>
    </source>
</evidence>
<dbReference type="GO" id="GO:0016787">
    <property type="term" value="F:hydrolase activity"/>
    <property type="evidence" value="ECO:0007669"/>
    <property type="project" value="UniProtKB-KW"/>
</dbReference>
<keyword evidence="5" id="KW-0378">Hydrolase</keyword>
<dbReference type="InterPro" id="IPR048332">
    <property type="entry name" value="GD_AH_C"/>
</dbReference>
<dbReference type="Pfam" id="PF04295">
    <property type="entry name" value="GD_AH_second"/>
    <property type="match status" value="1"/>
</dbReference>
<name>A0A075WZ61_9BACT</name>